<accession>A0A2A6CMG8</accession>
<evidence type="ECO:0000313" key="2">
    <source>
        <dbReference type="Proteomes" id="UP000005239"/>
    </source>
</evidence>
<accession>A0A8R1YJW4</accession>
<keyword evidence="2" id="KW-1185">Reference proteome</keyword>
<reference evidence="2" key="1">
    <citation type="journal article" date="2008" name="Nat. Genet.">
        <title>The Pristionchus pacificus genome provides a unique perspective on nematode lifestyle and parasitism.</title>
        <authorList>
            <person name="Dieterich C."/>
            <person name="Clifton S.W."/>
            <person name="Schuster L.N."/>
            <person name="Chinwalla A."/>
            <person name="Delehaunty K."/>
            <person name="Dinkelacker I."/>
            <person name="Fulton L."/>
            <person name="Fulton R."/>
            <person name="Godfrey J."/>
            <person name="Minx P."/>
            <person name="Mitreva M."/>
            <person name="Roeseler W."/>
            <person name="Tian H."/>
            <person name="Witte H."/>
            <person name="Yang S.P."/>
            <person name="Wilson R.K."/>
            <person name="Sommer R.J."/>
        </authorList>
    </citation>
    <scope>NUCLEOTIDE SEQUENCE [LARGE SCALE GENOMIC DNA]</scope>
    <source>
        <strain evidence="2">PS312</strain>
    </source>
</reference>
<proteinExistence type="predicted"/>
<gene>
    <name evidence="1" type="primary">WBGene00105952</name>
</gene>
<dbReference type="Proteomes" id="UP000005239">
    <property type="component" value="Unassembled WGS sequence"/>
</dbReference>
<dbReference type="AlphaFoldDB" id="A0A2A6CMG8"/>
<protein>
    <submittedName>
        <fullName evidence="1">Uncharacterized protein</fullName>
    </submittedName>
</protein>
<reference evidence="1" key="2">
    <citation type="submission" date="2022-06" db="UniProtKB">
        <authorList>
            <consortium name="EnsemblMetazoa"/>
        </authorList>
    </citation>
    <scope>IDENTIFICATION</scope>
    <source>
        <strain evidence="1">PS312</strain>
    </source>
</reference>
<organism evidence="1 2">
    <name type="scientific">Pristionchus pacificus</name>
    <name type="common">Parasitic nematode worm</name>
    <dbReference type="NCBI Taxonomy" id="54126"/>
    <lineage>
        <taxon>Eukaryota</taxon>
        <taxon>Metazoa</taxon>
        <taxon>Ecdysozoa</taxon>
        <taxon>Nematoda</taxon>
        <taxon>Chromadorea</taxon>
        <taxon>Rhabditida</taxon>
        <taxon>Rhabditina</taxon>
        <taxon>Diplogasteromorpha</taxon>
        <taxon>Diplogasteroidea</taxon>
        <taxon>Neodiplogasteridae</taxon>
        <taxon>Pristionchus</taxon>
    </lineage>
</organism>
<name>A0A2A6CMG8_PRIPA</name>
<evidence type="ECO:0000313" key="1">
    <source>
        <dbReference type="EnsemblMetazoa" id="PPA16398.1"/>
    </source>
</evidence>
<sequence length="62" mass="7096">MRQIQNTLRDCVIYSNLSVMDVLAVFTIPLHPIVHNLALLTITPIYRKAIVKYSTSVRIGRK</sequence>
<dbReference type="EnsemblMetazoa" id="PPA16398.1">
    <property type="protein sequence ID" value="PPA16398.1"/>
    <property type="gene ID" value="WBGene00105952"/>
</dbReference>